<feature type="compositionally biased region" description="Basic and acidic residues" evidence="2">
    <location>
        <begin position="208"/>
        <end position="220"/>
    </location>
</feature>
<proteinExistence type="evidence at transcript level"/>
<sequence length="382" mass="43104">VAFCDDLPSNVVCEQCDNVSAMLHRDPEAHGYCTSCMKMCSNGDMFECPTCERQCHVSQLIIDRSARDKIKTLKVICPNATTENPVQITFNAIKAHLTRCSCGQIAEAPAETDQPASLPFSSMKMAKCPRCYEEFSKKLIFQHVKDCKGPRKDDPTQKQQVLSPEQADIAHPAYQDNASQDVRLWDVSLEGADRKPSFQDSTYCKMRSAQEEEKTPKKLTDLLTGSPPCVTDEPPQRAVDPYILSQELEKAYQVINDMTAKLAKFQFAEQLKEAQNEISDLKDENRKLKEELRKKDETLSMMKEEAESRQQEVELAIGNLKESVASSLGAFQEKCTRLRDGVAQLSSNIMQVKQDFQEHLESIVDIVFPPGREPCTRILEQP</sequence>
<feature type="region of interest" description="Disordered" evidence="2">
    <location>
        <begin position="207"/>
        <end position="236"/>
    </location>
</feature>
<dbReference type="AlphaFoldDB" id="A0A1E1XQN5"/>
<evidence type="ECO:0000313" key="3">
    <source>
        <dbReference type="EMBL" id="JAU01367.1"/>
    </source>
</evidence>
<evidence type="ECO:0000256" key="2">
    <source>
        <dbReference type="SAM" id="MobiDB-lite"/>
    </source>
</evidence>
<accession>A0A1E1XQN5</accession>
<feature type="coiled-coil region" evidence="1">
    <location>
        <begin position="264"/>
        <end position="323"/>
    </location>
</feature>
<reference evidence="3" key="2">
    <citation type="journal article" date="2017" name="Front. Cell. Infect. Microbiol.">
        <title>Analysis of the Salivary Gland Transcriptome of Unfed and Partially Fed Amblyomma sculptum Ticks and Descriptive Proteome of the Saliva.</title>
        <authorList>
            <person name="Esteves E."/>
            <person name="Maruyama S.R."/>
            <person name="Kawahara R."/>
            <person name="Fujita A."/>
            <person name="Martins L.A."/>
            <person name="Righi A.A."/>
            <person name="Costa F.B."/>
            <person name="Palmisano G."/>
            <person name="Labruna M.B."/>
            <person name="Sa-Nunes A."/>
            <person name="Ribeiro J.M.C."/>
            <person name="Fogaca A.C."/>
        </authorList>
    </citation>
    <scope>NUCLEOTIDE SEQUENCE</scope>
</reference>
<dbReference type="EMBL" id="GFAA01002068">
    <property type="protein sequence ID" value="JAU01367.1"/>
    <property type="molecule type" value="mRNA"/>
</dbReference>
<reference evidence="3" key="1">
    <citation type="submission" date="2016-09" db="EMBL/GenBank/DDBJ databases">
        <authorList>
            <person name="Capua I."/>
            <person name="De Benedictis P."/>
            <person name="Joannis T."/>
            <person name="Lombin L.H."/>
            <person name="Cattoli G."/>
        </authorList>
    </citation>
    <scope>NUCLEOTIDE SEQUENCE</scope>
</reference>
<organism evidence="3">
    <name type="scientific">Amblyomma sculptum</name>
    <name type="common">Tick</name>
    <dbReference type="NCBI Taxonomy" id="1581419"/>
    <lineage>
        <taxon>Eukaryota</taxon>
        <taxon>Metazoa</taxon>
        <taxon>Ecdysozoa</taxon>
        <taxon>Arthropoda</taxon>
        <taxon>Chelicerata</taxon>
        <taxon>Arachnida</taxon>
        <taxon>Acari</taxon>
        <taxon>Parasitiformes</taxon>
        <taxon>Ixodida</taxon>
        <taxon>Ixodoidea</taxon>
        <taxon>Ixodidae</taxon>
        <taxon>Amblyomminae</taxon>
        <taxon>Amblyomma</taxon>
    </lineage>
</organism>
<dbReference type="Gene3D" id="3.30.40.10">
    <property type="entry name" value="Zinc/RING finger domain, C3HC4 (zinc finger)"/>
    <property type="match status" value="1"/>
</dbReference>
<name>A0A1E1XQN5_AMBSC</name>
<keyword evidence="1" id="KW-0175">Coiled coil</keyword>
<dbReference type="InterPro" id="IPR013083">
    <property type="entry name" value="Znf_RING/FYVE/PHD"/>
</dbReference>
<feature type="non-terminal residue" evidence="3">
    <location>
        <position position="1"/>
    </location>
</feature>
<evidence type="ECO:0000256" key="1">
    <source>
        <dbReference type="SAM" id="Coils"/>
    </source>
</evidence>
<protein>
    <submittedName>
        <fullName evidence="3">Putative tumor necrosis factor-mediated signaling pathway</fullName>
    </submittedName>
</protein>